<reference evidence="10 11" key="2">
    <citation type="journal article" date="2021" name="Int. J. Syst. Evol. Microbiol.">
        <title>Isolation and Polyphasic Characterization of Desulfuromonas versatilis sp. Nov., an Electrogenic Bacteria Capable of Versatile Metabolism Isolated from a Graphene Oxide-Reducing Enrichment Culture.</title>
        <authorList>
            <person name="Xie L."/>
            <person name="Yoshida N."/>
            <person name="Ishii S."/>
            <person name="Meng L."/>
        </authorList>
    </citation>
    <scope>NUCLEOTIDE SEQUENCE [LARGE SCALE GENOMIC DNA]</scope>
    <source>
        <strain evidence="10 11">NIT-T3</strain>
    </source>
</reference>
<evidence type="ECO:0000259" key="9">
    <source>
        <dbReference type="Pfam" id="PF25975"/>
    </source>
</evidence>
<feature type="compositionally biased region" description="Basic and acidic residues" evidence="3">
    <location>
        <begin position="464"/>
        <end position="475"/>
    </location>
</feature>
<dbReference type="InterPro" id="IPR051909">
    <property type="entry name" value="MFP_Cation_Efflux"/>
</dbReference>
<dbReference type="InterPro" id="IPR045800">
    <property type="entry name" value="HMBD"/>
</dbReference>
<proteinExistence type="inferred from homology"/>
<sequence>MTRRAKILTTSLMTLGLVFSGGLYYGWQSLIRGDLGHFHGPAEAGAEKVKYTCGMHPMIIVDEPGLCPICNMDLTPLKTGTAGAGAKPTGERKIKYWVAPMDPTYIRDEPGKSPMGMDLVPVYEDEAPGGAVISIDPVTSQNMGVRTALVERGDLSRVIRTVGLVGYEEPKQYSVNSKIAGWIEKLYVAQTGQHVKKGQPLLEIYSPELVSAQEEYLLALSNSASLQDSPFPEIAGGATRLLEASRQRLKLWDISERQIRELERTHKAQKTLTLYAPYKGIVTMKMVTEGMYAKPGVDLMQISDISQVWVYADIYEYELPWIKQGQGAEIELPFGPRRTIEGRISTIYPYVEAKTRTVKARIDLDNPDFELRPDMYVNVKIQAETVRDVLTIPVEAVLNSGSKQTVFVALGDGKFEPRQVKTGLQNQDGRIEIRQGLLAGEKVVTSAQFMLDSESKLREAIQKMLEPKKDEHAGHDMAAPAEDLDDLFGEEPEEKQEDLEDLFK</sequence>
<comment type="similarity">
    <text evidence="1">Belongs to the membrane fusion protein (MFP) (TC 8.A.1) family.</text>
</comment>
<evidence type="ECO:0000256" key="4">
    <source>
        <dbReference type="SAM" id="Phobius"/>
    </source>
</evidence>
<evidence type="ECO:0000313" key="10">
    <source>
        <dbReference type="EMBL" id="BCR05082.1"/>
    </source>
</evidence>
<dbReference type="InterPro" id="IPR058791">
    <property type="entry name" value="3HB_CusB"/>
</dbReference>
<gene>
    <name evidence="10" type="ORF">DESUT3_21510</name>
</gene>
<evidence type="ECO:0000259" key="6">
    <source>
        <dbReference type="Pfam" id="PF25869"/>
    </source>
</evidence>
<evidence type="ECO:0008006" key="12">
    <source>
        <dbReference type="Google" id="ProtNLM"/>
    </source>
</evidence>
<dbReference type="Pfam" id="PF25975">
    <property type="entry name" value="CzcB_C"/>
    <property type="match status" value="1"/>
</dbReference>
<dbReference type="Pfam" id="PF25919">
    <property type="entry name" value="BSH_CusB"/>
    <property type="match status" value="1"/>
</dbReference>
<keyword evidence="4" id="KW-0472">Membrane</keyword>
<feature type="domain" description="Heavy metal binding" evidence="5">
    <location>
        <begin position="96"/>
        <end position="122"/>
    </location>
</feature>
<keyword evidence="4" id="KW-1133">Transmembrane helix</keyword>
<feature type="domain" description="CusB-like beta-barrel" evidence="8">
    <location>
        <begin position="307"/>
        <end position="384"/>
    </location>
</feature>
<keyword evidence="2" id="KW-0813">Transport</keyword>
<dbReference type="Gene3D" id="6.10.140.730">
    <property type="match status" value="1"/>
</dbReference>
<evidence type="ECO:0000256" key="2">
    <source>
        <dbReference type="ARBA" id="ARBA00022448"/>
    </source>
</evidence>
<dbReference type="Gene3D" id="2.40.50.100">
    <property type="match status" value="1"/>
</dbReference>
<evidence type="ECO:0000259" key="7">
    <source>
        <dbReference type="Pfam" id="PF25919"/>
    </source>
</evidence>
<dbReference type="InterPro" id="IPR058792">
    <property type="entry name" value="Beta-barrel_RND_2"/>
</dbReference>
<name>A0ABM8HT56_9BACT</name>
<dbReference type="EMBL" id="AP024355">
    <property type="protein sequence ID" value="BCR05082.1"/>
    <property type="molecule type" value="Genomic_DNA"/>
</dbReference>
<dbReference type="SUPFAM" id="SSF111369">
    <property type="entry name" value="HlyD-like secretion proteins"/>
    <property type="match status" value="1"/>
</dbReference>
<dbReference type="InterPro" id="IPR058649">
    <property type="entry name" value="CzcB_C"/>
</dbReference>
<feature type="domain" description="CzcB-like C-terminal circularly permuted SH3-like" evidence="9">
    <location>
        <begin position="390"/>
        <end position="451"/>
    </location>
</feature>
<keyword evidence="11" id="KW-1185">Reference proteome</keyword>
<evidence type="ECO:0000256" key="3">
    <source>
        <dbReference type="SAM" id="MobiDB-lite"/>
    </source>
</evidence>
<keyword evidence="4" id="KW-0812">Transmembrane</keyword>
<dbReference type="Gene3D" id="2.40.30.170">
    <property type="match status" value="1"/>
</dbReference>
<organism evidence="10 11">
    <name type="scientific">Desulfuromonas versatilis</name>
    <dbReference type="NCBI Taxonomy" id="2802975"/>
    <lineage>
        <taxon>Bacteria</taxon>
        <taxon>Pseudomonadati</taxon>
        <taxon>Thermodesulfobacteriota</taxon>
        <taxon>Desulfuromonadia</taxon>
        <taxon>Desulfuromonadales</taxon>
        <taxon>Desulfuromonadaceae</taxon>
        <taxon>Desulfuromonas</taxon>
    </lineage>
</organism>
<evidence type="ECO:0000259" key="5">
    <source>
        <dbReference type="Pfam" id="PF19335"/>
    </source>
</evidence>
<feature type="domain" description="CusB-like three alpha-helical bundle" evidence="6">
    <location>
        <begin position="236"/>
        <end position="269"/>
    </location>
</feature>
<feature type="domain" description="Heavy metal binding" evidence="5">
    <location>
        <begin position="50"/>
        <end position="76"/>
    </location>
</feature>
<dbReference type="InterPro" id="IPR006143">
    <property type="entry name" value="RND_pump_MFP"/>
</dbReference>
<feature type="domain" description="CusB-like barrel-sandwich hybrid" evidence="7">
    <location>
        <begin position="174"/>
        <end position="302"/>
    </location>
</feature>
<dbReference type="Gene3D" id="2.40.420.20">
    <property type="match status" value="1"/>
</dbReference>
<dbReference type="Pfam" id="PF25869">
    <property type="entry name" value="3HB_CusB"/>
    <property type="match status" value="1"/>
</dbReference>
<dbReference type="InterPro" id="IPR058790">
    <property type="entry name" value="BSH_CusB"/>
</dbReference>
<evidence type="ECO:0000259" key="8">
    <source>
        <dbReference type="Pfam" id="PF25954"/>
    </source>
</evidence>
<dbReference type="RefSeq" id="WP_225911483.1">
    <property type="nucleotide sequence ID" value="NZ_AP024355.1"/>
</dbReference>
<dbReference type="Pfam" id="PF19335">
    <property type="entry name" value="HMBD"/>
    <property type="match status" value="2"/>
</dbReference>
<evidence type="ECO:0000313" key="11">
    <source>
        <dbReference type="Proteomes" id="UP001319827"/>
    </source>
</evidence>
<feature type="transmembrane region" description="Helical" evidence="4">
    <location>
        <begin position="7"/>
        <end position="27"/>
    </location>
</feature>
<dbReference type="NCBIfam" id="TIGR01730">
    <property type="entry name" value="RND_mfp"/>
    <property type="match status" value="1"/>
</dbReference>
<dbReference type="PANTHER" id="PTHR30097:SF15">
    <property type="entry name" value="CATION EFFLUX SYSTEM PROTEIN CUSB"/>
    <property type="match status" value="1"/>
</dbReference>
<feature type="region of interest" description="Disordered" evidence="3">
    <location>
        <begin position="464"/>
        <end position="504"/>
    </location>
</feature>
<evidence type="ECO:0000256" key="1">
    <source>
        <dbReference type="ARBA" id="ARBA00009477"/>
    </source>
</evidence>
<protein>
    <recommendedName>
        <fullName evidence="12">Efflux RND transporter periplasmic adaptor subunit</fullName>
    </recommendedName>
</protein>
<dbReference type="Proteomes" id="UP001319827">
    <property type="component" value="Chromosome"/>
</dbReference>
<feature type="compositionally biased region" description="Acidic residues" evidence="3">
    <location>
        <begin position="482"/>
        <end position="504"/>
    </location>
</feature>
<dbReference type="Pfam" id="PF25954">
    <property type="entry name" value="Beta-barrel_RND_2"/>
    <property type="match status" value="1"/>
</dbReference>
<accession>A0ABM8HT56</accession>
<dbReference type="PANTHER" id="PTHR30097">
    <property type="entry name" value="CATION EFFLUX SYSTEM PROTEIN CUSB"/>
    <property type="match status" value="1"/>
</dbReference>
<reference evidence="10 11" key="1">
    <citation type="journal article" date="2016" name="C (Basel)">
        <title>Selective Growth of and Electricity Production by Marine Exoelectrogenic Bacteria in Self-Aggregated Hydrogel of Microbially Reduced Graphene Oxide.</title>
        <authorList>
            <person name="Yoshida N."/>
            <person name="Goto Y."/>
            <person name="Miyata Y."/>
        </authorList>
    </citation>
    <scope>NUCLEOTIDE SEQUENCE [LARGE SCALE GENOMIC DNA]</scope>
    <source>
        <strain evidence="10 11">NIT-T3</strain>
    </source>
</reference>